<dbReference type="EMBL" id="JAPDRK010000026">
    <property type="protein sequence ID" value="KAJ9602524.1"/>
    <property type="molecule type" value="Genomic_DNA"/>
</dbReference>
<comment type="caution">
    <text evidence="2">The sequence shown here is derived from an EMBL/GenBank/DDBJ whole genome shotgun (WGS) entry which is preliminary data.</text>
</comment>
<organism evidence="2 3">
    <name type="scientific">Cladophialophora chaetospira</name>
    <dbReference type="NCBI Taxonomy" id="386627"/>
    <lineage>
        <taxon>Eukaryota</taxon>
        <taxon>Fungi</taxon>
        <taxon>Dikarya</taxon>
        <taxon>Ascomycota</taxon>
        <taxon>Pezizomycotina</taxon>
        <taxon>Eurotiomycetes</taxon>
        <taxon>Chaetothyriomycetidae</taxon>
        <taxon>Chaetothyriales</taxon>
        <taxon>Herpotrichiellaceae</taxon>
        <taxon>Cladophialophora</taxon>
    </lineage>
</organism>
<feature type="compositionally biased region" description="Low complexity" evidence="1">
    <location>
        <begin position="25"/>
        <end position="40"/>
    </location>
</feature>
<sequence>MGTKRKASIFEDDNLTLHHNPRSSPPSLASSSPLSTSTIQSSSDNINALDFYRVIAVPYLNTRTRKRHRDDRPDAEIIHENTLRKLFDAQRFHLDEAMPVSEAIGLDRQGDVMDEEDADMTDDVPEVEIPQTIERNQKSINAFFGGRQPSVGAEHSTAHVSESQQLGFWTDART</sequence>
<feature type="region of interest" description="Disordered" evidence="1">
    <location>
        <begin position="151"/>
        <end position="174"/>
    </location>
</feature>
<dbReference type="Proteomes" id="UP001172673">
    <property type="component" value="Unassembled WGS sequence"/>
</dbReference>
<keyword evidence="3" id="KW-1185">Reference proteome</keyword>
<feature type="compositionally biased region" description="Polar residues" evidence="1">
    <location>
        <begin position="158"/>
        <end position="167"/>
    </location>
</feature>
<protein>
    <submittedName>
        <fullName evidence="2">Uncharacterized protein</fullName>
    </submittedName>
</protein>
<feature type="region of interest" description="Disordered" evidence="1">
    <location>
        <begin position="1"/>
        <end position="40"/>
    </location>
</feature>
<evidence type="ECO:0000256" key="1">
    <source>
        <dbReference type="SAM" id="MobiDB-lite"/>
    </source>
</evidence>
<accession>A0AA39CBS0</accession>
<evidence type="ECO:0000313" key="3">
    <source>
        <dbReference type="Proteomes" id="UP001172673"/>
    </source>
</evidence>
<dbReference type="AlphaFoldDB" id="A0AA39CBS0"/>
<gene>
    <name evidence="2" type="ORF">H2200_013067</name>
</gene>
<name>A0AA39CBS0_9EURO</name>
<evidence type="ECO:0000313" key="2">
    <source>
        <dbReference type="EMBL" id="KAJ9602524.1"/>
    </source>
</evidence>
<reference evidence="2" key="1">
    <citation type="submission" date="2022-10" db="EMBL/GenBank/DDBJ databases">
        <title>Culturing micro-colonial fungi from biological soil crusts in the Mojave desert and describing Neophaeococcomyces mojavensis, and introducing the new genera and species Taxawa tesnikishii.</title>
        <authorList>
            <person name="Kurbessoian T."/>
            <person name="Stajich J.E."/>
        </authorList>
    </citation>
    <scope>NUCLEOTIDE SEQUENCE</scope>
    <source>
        <strain evidence="2">TK_41</strain>
    </source>
</reference>
<proteinExistence type="predicted"/>